<dbReference type="OMA" id="NIMDCNI"/>
<feature type="signal peptide" evidence="1">
    <location>
        <begin position="1"/>
        <end position="18"/>
    </location>
</feature>
<evidence type="ECO:0000313" key="4">
    <source>
        <dbReference type="Proteomes" id="UP000277928"/>
    </source>
</evidence>
<feature type="chain" id="PRO_5018167783" description="SXP/RAL-2 family protein Ani s 5-like cation-binding domain-containing protein" evidence="1">
    <location>
        <begin position="19"/>
        <end position="159"/>
    </location>
</feature>
<accession>A0A3P6SQQ9</accession>
<keyword evidence="1" id="KW-0732">Signal</keyword>
<evidence type="ECO:0000256" key="1">
    <source>
        <dbReference type="SAM" id="SignalP"/>
    </source>
</evidence>
<dbReference type="PANTHER" id="PTHR21593:SF36">
    <property type="entry name" value="DUF148 DOMAIN-CONTAINING PROTEIN-RELATED"/>
    <property type="match status" value="1"/>
</dbReference>
<keyword evidence="4" id="KW-1185">Reference proteome</keyword>
<dbReference type="InterPro" id="IPR052823">
    <property type="entry name" value="SXP/RAL-2_related"/>
</dbReference>
<dbReference type="EMBL" id="UYRX01000067">
    <property type="protein sequence ID" value="VDK72303.1"/>
    <property type="molecule type" value="Genomic_DNA"/>
</dbReference>
<evidence type="ECO:0000259" key="2">
    <source>
        <dbReference type="Pfam" id="PF02520"/>
    </source>
</evidence>
<protein>
    <recommendedName>
        <fullName evidence="2">SXP/RAL-2 family protein Ani s 5-like cation-binding domain-containing protein</fullName>
    </recommendedName>
</protein>
<dbReference type="InterPro" id="IPR003677">
    <property type="entry name" value="ANIS5_cation-bd"/>
</dbReference>
<proteinExistence type="predicted"/>
<organism evidence="3 4">
    <name type="scientific">Litomosoides sigmodontis</name>
    <name type="common">Filarial nematode worm</name>
    <dbReference type="NCBI Taxonomy" id="42156"/>
    <lineage>
        <taxon>Eukaryota</taxon>
        <taxon>Metazoa</taxon>
        <taxon>Ecdysozoa</taxon>
        <taxon>Nematoda</taxon>
        <taxon>Chromadorea</taxon>
        <taxon>Rhabditida</taxon>
        <taxon>Spirurina</taxon>
        <taxon>Spiruromorpha</taxon>
        <taxon>Filarioidea</taxon>
        <taxon>Onchocercidae</taxon>
        <taxon>Litomosoides</taxon>
    </lineage>
</organism>
<evidence type="ECO:0000313" key="3">
    <source>
        <dbReference type="EMBL" id="VDK72303.1"/>
    </source>
</evidence>
<dbReference type="Proteomes" id="UP000277928">
    <property type="component" value="Unassembled WGS sequence"/>
</dbReference>
<dbReference type="OrthoDB" id="5813646at2759"/>
<reference evidence="3 4" key="1">
    <citation type="submission" date="2018-08" db="EMBL/GenBank/DDBJ databases">
        <authorList>
            <person name="Laetsch R D."/>
            <person name="Stevens L."/>
            <person name="Kumar S."/>
            <person name="Blaxter L. M."/>
        </authorList>
    </citation>
    <scope>NUCLEOTIDE SEQUENCE [LARGE SCALE GENOMIC DNA]</scope>
</reference>
<dbReference type="AlphaFoldDB" id="A0A3P6SQQ9"/>
<sequence>MKYFILLSIGLVAGIAIAQQGGDTNLNFPESILPPFLINAPYSIVQQYLDIVKDADSKTNQQVADELDKLMRRLGEPYLSEHERLKQMEEQEQAKFEKIHDAAVAKFSPEAKEADAKMIAIVSDPSLTNHVKRERIQAIMESLSAPVRKEIEDALNPSS</sequence>
<feature type="domain" description="SXP/RAL-2 family protein Ani s 5-like cation-binding" evidence="2">
    <location>
        <begin position="46"/>
        <end position="145"/>
    </location>
</feature>
<gene>
    <name evidence="3" type="ORF">NLS_LOCUS1745</name>
</gene>
<dbReference type="PANTHER" id="PTHR21593">
    <property type="entry name" value="PRION-LIKE- Q/N-RICH -DOMAIN-BEARING PROTEIN PROTEIN"/>
    <property type="match status" value="1"/>
</dbReference>
<dbReference type="Pfam" id="PF02520">
    <property type="entry name" value="ANIS5_cation-bd"/>
    <property type="match status" value="1"/>
</dbReference>
<name>A0A3P6SQQ9_LITSI</name>